<protein>
    <submittedName>
        <fullName evidence="3">Acyl-CoA reductase-like NAD-dependent aldehyde dehydrogenase</fullName>
    </submittedName>
</protein>
<evidence type="ECO:0000313" key="3">
    <source>
        <dbReference type="EMBL" id="MBB3988087.1"/>
    </source>
</evidence>
<dbReference type="RefSeq" id="WP_183969635.1">
    <property type="nucleotide sequence ID" value="NZ_BAABBZ010000054.1"/>
</dbReference>
<gene>
    <name evidence="3" type="ORF">GGQ68_004443</name>
</gene>
<dbReference type="EMBL" id="JACIEJ010000015">
    <property type="protein sequence ID" value="MBB3988087.1"/>
    <property type="molecule type" value="Genomic_DNA"/>
</dbReference>
<reference evidence="3 4" key="1">
    <citation type="submission" date="2020-08" db="EMBL/GenBank/DDBJ databases">
        <title>Genomic Encyclopedia of Type Strains, Phase IV (KMG-IV): sequencing the most valuable type-strain genomes for metagenomic binning, comparative biology and taxonomic classification.</title>
        <authorList>
            <person name="Goeker M."/>
        </authorList>
    </citation>
    <scope>NUCLEOTIDE SEQUENCE [LARGE SCALE GENOMIC DNA]</scope>
    <source>
        <strain evidence="3 4">DSM 102235</strain>
    </source>
</reference>
<sequence>MHSFRPRVRSAVTCPATLETVGHFGAPTAGHVEDVSDRVNAAQKLCRKMNCKCRTKFPHSVADAMERADVTDIATVMSREIGKPNANEDITNIPPVFRY</sequence>
<comment type="caution">
    <text evidence="3">The sequence shown here is derived from an EMBL/GenBank/DDBJ whole genome shotgun (WGS) entry which is preliminary data.</text>
</comment>
<evidence type="ECO:0000259" key="2">
    <source>
        <dbReference type="Pfam" id="PF00171"/>
    </source>
</evidence>
<organism evidence="3 4">
    <name type="scientific">Sagittula marina</name>
    <dbReference type="NCBI Taxonomy" id="943940"/>
    <lineage>
        <taxon>Bacteria</taxon>
        <taxon>Pseudomonadati</taxon>
        <taxon>Pseudomonadota</taxon>
        <taxon>Alphaproteobacteria</taxon>
        <taxon>Rhodobacterales</taxon>
        <taxon>Roseobacteraceae</taxon>
        <taxon>Sagittula</taxon>
    </lineage>
</organism>
<evidence type="ECO:0000256" key="1">
    <source>
        <dbReference type="ARBA" id="ARBA00023002"/>
    </source>
</evidence>
<feature type="domain" description="Aldehyde dehydrogenase" evidence="2">
    <location>
        <begin position="11"/>
        <end position="89"/>
    </location>
</feature>
<proteinExistence type="predicted"/>
<dbReference type="GO" id="GO:0016491">
    <property type="term" value="F:oxidoreductase activity"/>
    <property type="evidence" value="ECO:0007669"/>
    <property type="project" value="UniProtKB-KW"/>
</dbReference>
<keyword evidence="1" id="KW-0560">Oxidoreductase</keyword>
<accession>A0A7W6DSB9</accession>
<keyword evidence="4" id="KW-1185">Reference proteome</keyword>
<name>A0A7W6DSB9_9RHOB</name>
<dbReference type="Proteomes" id="UP000541426">
    <property type="component" value="Unassembled WGS sequence"/>
</dbReference>
<dbReference type="InterPro" id="IPR015590">
    <property type="entry name" value="Aldehyde_DH_dom"/>
</dbReference>
<dbReference type="AlphaFoldDB" id="A0A7W6DSB9"/>
<dbReference type="InterPro" id="IPR016161">
    <property type="entry name" value="Ald_DH/histidinol_DH"/>
</dbReference>
<dbReference type="Gene3D" id="3.40.605.10">
    <property type="entry name" value="Aldehyde Dehydrogenase, Chain A, domain 1"/>
    <property type="match status" value="1"/>
</dbReference>
<dbReference type="Pfam" id="PF00171">
    <property type="entry name" value="Aldedh"/>
    <property type="match status" value="1"/>
</dbReference>
<dbReference type="InterPro" id="IPR016162">
    <property type="entry name" value="Ald_DH_N"/>
</dbReference>
<evidence type="ECO:0000313" key="4">
    <source>
        <dbReference type="Proteomes" id="UP000541426"/>
    </source>
</evidence>
<dbReference type="SUPFAM" id="SSF53720">
    <property type="entry name" value="ALDH-like"/>
    <property type="match status" value="1"/>
</dbReference>